<name>A0A223VBN5_9FLAO</name>
<evidence type="ECO:0000256" key="4">
    <source>
        <dbReference type="SAM" id="Phobius"/>
    </source>
</evidence>
<dbReference type="PANTHER" id="PTHR44858:SF1">
    <property type="entry name" value="UDP-N-ACETYLGLUCOSAMINE--PEPTIDE N-ACETYLGLUCOSAMINYLTRANSFERASE SPINDLY-RELATED"/>
    <property type="match status" value="1"/>
</dbReference>
<feature type="transmembrane region" description="Helical" evidence="4">
    <location>
        <begin position="120"/>
        <end position="140"/>
    </location>
</feature>
<dbReference type="Pfam" id="PF07719">
    <property type="entry name" value="TPR_2"/>
    <property type="match status" value="1"/>
</dbReference>
<keyword evidence="6" id="KW-1185">Reference proteome</keyword>
<dbReference type="PROSITE" id="PS50005">
    <property type="entry name" value="TPR"/>
    <property type="match status" value="4"/>
</dbReference>
<dbReference type="InterPro" id="IPR050498">
    <property type="entry name" value="Ycf3"/>
</dbReference>
<dbReference type="OrthoDB" id="9785181at2"/>
<dbReference type="Pfam" id="PF00515">
    <property type="entry name" value="TPR_1"/>
    <property type="match status" value="1"/>
</dbReference>
<dbReference type="CDD" id="cd05709">
    <property type="entry name" value="S2P-M50"/>
    <property type="match status" value="1"/>
</dbReference>
<feature type="repeat" description="TPR" evidence="3">
    <location>
        <begin position="309"/>
        <end position="342"/>
    </location>
</feature>
<gene>
    <name evidence="5" type="ORF">CJ263_19645</name>
</gene>
<dbReference type="InterPro" id="IPR019734">
    <property type="entry name" value="TPR_rpt"/>
</dbReference>
<evidence type="ECO:0000256" key="1">
    <source>
        <dbReference type="ARBA" id="ARBA00022737"/>
    </source>
</evidence>
<dbReference type="RefSeq" id="WP_094998832.1">
    <property type="nucleotide sequence ID" value="NZ_BMJL01000008.1"/>
</dbReference>
<accession>A0A223VBN5</accession>
<feature type="repeat" description="TPR" evidence="3">
    <location>
        <begin position="241"/>
        <end position="274"/>
    </location>
</feature>
<sequence>MFYTYLFFLLVFVVFLRPISTLVHELGHGIPALLLTNGKVTLYLGSYGNPKNGFRVQMWRLELFFRKNPFHWKLGLCKMHDERVSINNQIFITLMGPIMSLVLAGVITYLVFFSDINEDWKVILFFFGISTYFDFFANLIPRKEPINLHDGTSTFNDGQNILNLIKLKNLPPEYLEGVEKLNKKEFKEAGKVFCGILQSGHKQDFIYRLTISSFLNAYDYKKANVVNKEFEEKKNRKNFDSNDYNSSGLIKSYLKDFSHGIQDYEKSLELNPNNSYTLNNRGYTFNLMKEYEKAIIDFDKAIELEPEHAYPYNNRGLAKIKLGQTEEGLKDIQKSMELDEDNSYAHMNIGIYYYDSGDYAKALEKFELAYKLDANTYEIKNRIAEAKSKLK</sequence>
<dbReference type="InterPro" id="IPR011990">
    <property type="entry name" value="TPR-like_helical_dom_sf"/>
</dbReference>
<dbReference type="Pfam" id="PF13181">
    <property type="entry name" value="TPR_8"/>
    <property type="match status" value="2"/>
</dbReference>
<dbReference type="Gene3D" id="1.25.40.10">
    <property type="entry name" value="Tetratricopeptide repeat domain"/>
    <property type="match status" value="2"/>
</dbReference>
<feature type="repeat" description="TPR" evidence="3">
    <location>
        <begin position="275"/>
        <end position="308"/>
    </location>
</feature>
<dbReference type="PROSITE" id="PS50293">
    <property type="entry name" value="TPR_REGION"/>
    <property type="match status" value="1"/>
</dbReference>
<keyword evidence="2 3" id="KW-0802">TPR repeat</keyword>
<proteinExistence type="predicted"/>
<protein>
    <submittedName>
        <fullName evidence="5">Uncharacterized protein</fullName>
    </submittedName>
</protein>
<feature type="transmembrane region" description="Helical" evidence="4">
    <location>
        <begin position="90"/>
        <end position="113"/>
    </location>
</feature>
<dbReference type="InterPro" id="IPR013105">
    <property type="entry name" value="TPR_2"/>
</dbReference>
<evidence type="ECO:0000313" key="6">
    <source>
        <dbReference type="Proteomes" id="UP000215244"/>
    </source>
</evidence>
<feature type="repeat" description="TPR" evidence="3">
    <location>
        <begin position="343"/>
        <end position="376"/>
    </location>
</feature>
<dbReference type="SMART" id="SM00028">
    <property type="entry name" value="TPR"/>
    <property type="match status" value="4"/>
</dbReference>
<dbReference type="KEGG" id="marb:CJ263_19645"/>
<dbReference type="Proteomes" id="UP000215244">
    <property type="component" value="Chromosome"/>
</dbReference>
<dbReference type="EMBL" id="CP022957">
    <property type="protein sequence ID" value="ASV32259.1"/>
    <property type="molecule type" value="Genomic_DNA"/>
</dbReference>
<organism evidence="5 6">
    <name type="scientific">Maribacter cobaltidurans</name>
    <dbReference type="NCBI Taxonomy" id="1178778"/>
    <lineage>
        <taxon>Bacteria</taxon>
        <taxon>Pseudomonadati</taxon>
        <taxon>Bacteroidota</taxon>
        <taxon>Flavobacteriia</taxon>
        <taxon>Flavobacteriales</taxon>
        <taxon>Flavobacteriaceae</taxon>
        <taxon>Maribacter</taxon>
    </lineage>
</organism>
<reference evidence="5 6" key="1">
    <citation type="submission" date="2017-08" db="EMBL/GenBank/DDBJ databases">
        <title>The complete genome sequence of Maribacter sp. B1, isolated from deep-sea sediment.</title>
        <authorList>
            <person name="Wu Y.-H."/>
            <person name="Cheng H."/>
            <person name="Xu X.-W."/>
        </authorList>
    </citation>
    <scope>NUCLEOTIDE SEQUENCE [LARGE SCALE GENOMIC DNA]</scope>
    <source>
        <strain evidence="5 6">B1</strain>
    </source>
</reference>
<evidence type="ECO:0000256" key="3">
    <source>
        <dbReference type="PROSITE-ProRule" id="PRU00339"/>
    </source>
</evidence>
<dbReference type="SUPFAM" id="SSF48452">
    <property type="entry name" value="TPR-like"/>
    <property type="match status" value="1"/>
</dbReference>
<dbReference type="AlphaFoldDB" id="A0A223VBN5"/>
<keyword evidence="1" id="KW-0677">Repeat</keyword>
<evidence type="ECO:0000313" key="5">
    <source>
        <dbReference type="EMBL" id="ASV32259.1"/>
    </source>
</evidence>
<keyword evidence="4" id="KW-1133">Transmembrane helix</keyword>
<keyword evidence="4" id="KW-0812">Transmembrane</keyword>
<keyword evidence="4" id="KW-0472">Membrane</keyword>
<dbReference type="PANTHER" id="PTHR44858">
    <property type="entry name" value="TETRATRICOPEPTIDE REPEAT PROTEIN 6"/>
    <property type="match status" value="1"/>
</dbReference>
<evidence type="ECO:0000256" key="2">
    <source>
        <dbReference type="ARBA" id="ARBA00022803"/>
    </source>
</evidence>